<keyword evidence="7" id="KW-0051">Antiviral defense</keyword>
<dbReference type="PATRIC" id="fig|167539.5.peg.629"/>
<evidence type="ECO:0000256" key="1">
    <source>
        <dbReference type="ARBA" id="ARBA00012493"/>
    </source>
</evidence>
<evidence type="ECO:0000256" key="4">
    <source>
        <dbReference type="ARBA" id="ARBA00022723"/>
    </source>
</evidence>
<evidence type="ECO:0000259" key="11">
    <source>
        <dbReference type="PROSITE" id="PS50878"/>
    </source>
</evidence>
<dbReference type="InterPro" id="IPR043128">
    <property type="entry name" value="Rev_trsase/Diguanyl_cyclase"/>
</dbReference>
<dbReference type="InterPro" id="IPR000123">
    <property type="entry name" value="Reverse_transcriptase_msDNA"/>
</dbReference>
<evidence type="ECO:0000256" key="5">
    <source>
        <dbReference type="ARBA" id="ARBA00022842"/>
    </source>
</evidence>
<organism evidence="12 13">
    <name type="scientific">Prochlorococcus marinus (strain SARG / CCMP1375 / SS120)</name>
    <dbReference type="NCBI Taxonomy" id="167539"/>
    <lineage>
        <taxon>Bacteria</taxon>
        <taxon>Bacillati</taxon>
        <taxon>Cyanobacteriota</taxon>
        <taxon>Cyanophyceae</taxon>
        <taxon>Synechococcales</taxon>
        <taxon>Prochlorococcaceae</taxon>
        <taxon>Prochlorococcus</taxon>
    </lineage>
</organism>
<dbReference type="RefSeq" id="WP_011124764.1">
    <property type="nucleotide sequence ID" value="NC_005042.1"/>
</dbReference>
<proteinExistence type="inferred from homology"/>
<evidence type="ECO:0000313" key="13">
    <source>
        <dbReference type="Proteomes" id="UP000001420"/>
    </source>
</evidence>
<name>Q7VCX8_PROMA</name>
<evidence type="ECO:0000313" key="12">
    <source>
        <dbReference type="EMBL" id="AAP99656.1"/>
    </source>
</evidence>
<dbReference type="GO" id="GO:0003964">
    <property type="term" value="F:RNA-directed DNA polymerase activity"/>
    <property type="evidence" value="ECO:0007669"/>
    <property type="project" value="UniProtKB-KW"/>
</dbReference>
<feature type="region of interest" description="Disordered" evidence="10">
    <location>
        <begin position="95"/>
        <end position="117"/>
    </location>
</feature>
<keyword evidence="2" id="KW-0808">Transferase</keyword>
<dbReference type="InterPro" id="IPR043502">
    <property type="entry name" value="DNA/RNA_pol_sf"/>
</dbReference>
<dbReference type="InterPro" id="IPR000477">
    <property type="entry name" value="RT_dom"/>
</dbReference>
<evidence type="ECO:0000256" key="2">
    <source>
        <dbReference type="ARBA" id="ARBA00022679"/>
    </source>
</evidence>
<feature type="domain" description="Reverse transcriptase" evidence="11">
    <location>
        <begin position="173"/>
        <end position="404"/>
    </location>
</feature>
<dbReference type="AlphaFoldDB" id="Q7VCX8"/>
<protein>
    <recommendedName>
        <fullName evidence="1">RNA-directed DNA polymerase</fullName>
        <ecNumber evidence="1">2.7.7.49</ecNumber>
    </recommendedName>
</protein>
<dbReference type="PANTHER" id="PTHR34047:SF7">
    <property type="entry name" value="RNA-DIRECTED DNA POLYMERASE"/>
    <property type="match status" value="1"/>
</dbReference>
<keyword evidence="6 12" id="KW-0695">RNA-directed DNA polymerase</keyword>
<evidence type="ECO:0000256" key="10">
    <source>
        <dbReference type="SAM" id="MobiDB-lite"/>
    </source>
</evidence>
<dbReference type="GO" id="GO:0003723">
    <property type="term" value="F:RNA binding"/>
    <property type="evidence" value="ECO:0007669"/>
    <property type="project" value="InterPro"/>
</dbReference>
<dbReference type="GO" id="GO:0046872">
    <property type="term" value="F:metal ion binding"/>
    <property type="evidence" value="ECO:0007669"/>
    <property type="project" value="UniProtKB-KW"/>
</dbReference>
<dbReference type="PRINTS" id="PR00866">
    <property type="entry name" value="RNADNAPOLMS"/>
</dbReference>
<comment type="catalytic activity">
    <reaction evidence="9">
        <text>DNA(n) + a 2'-deoxyribonucleoside 5'-triphosphate = DNA(n+1) + diphosphate</text>
        <dbReference type="Rhea" id="RHEA:22508"/>
        <dbReference type="Rhea" id="RHEA-COMP:17339"/>
        <dbReference type="Rhea" id="RHEA-COMP:17340"/>
        <dbReference type="ChEBI" id="CHEBI:33019"/>
        <dbReference type="ChEBI" id="CHEBI:61560"/>
        <dbReference type="ChEBI" id="CHEBI:173112"/>
        <dbReference type="EC" id="2.7.7.49"/>
    </reaction>
</comment>
<evidence type="ECO:0000256" key="8">
    <source>
        <dbReference type="ARBA" id="ARBA00034120"/>
    </source>
</evidence>
<dbReference type="EC" id="2.7.7.49" evidence="1"/>
<gene>
    <name evidence="12" type="ordered locus">Pro_0612</name>
</gene>
<dbReference type="Proteomes" id="UP000001420">
    <property type="component" value="Chromosome"/>
</dbReference>
<comment type="similarity">
    <text evidence="8">Belongs to the bacterial reverse transcriptase family.</text>
</comment>
<dbReference type="HOGENOM" id="CLU_028398_4_0_3"/>
<keyword evidence="4" id="KW-0479">Metal-binding</keyword>
<dbReference type="EnsemblBacteria" id="AAP99656">
    <property type="protein sequence ID" value="AAP99656"/>
    <property type="gene ID" value="Pro_0612"/>
</dbReference>
<reference evidence="12 13" key="1">
    <citation type="journal article" date="2003" name="Proc. Natl. Acad. Sci. U.S.A.">
        <title>Genome sequence of the cyanobacterium Prochlorococcus marinus SS120, a nearly minimal oxyphototrophic genome.</title>
        <authorList>
            <person name="Dufresne A."/>
            <person name="Salanoubat M."/>
            <person name="Partensky F."/>
            <person name="Artiguenave F."/>
            <person name="Axmann I.M."/>
            <person name="Barbe V."/>
            <person name="Duprat S."/>
            <person name="Galperin M.Y."/>
            <person name="Koonin E.V."/>
            <person name="Le Gall F."/>
            <person name="Makarova K.S."/>
            <person name="Ostrowski M."/>
            <person name="Oztas S."/>
            <person name="Robert C."/>
            <person name="Rogozin I.B."/>
            <person name="Scanlan D.J."/>
            <person name="Tandeau de Marsac N."/>
            <person name="Weissenbach J."/>
            <person name="Wincker P."/>
            <person name="Wolf Y.I."/>
            <person name="Hess W.R."/>
        </authorList>
    </citation>
    <scope>NUCLEOTIDE SEQUENCE [LARGE SCALE GENOMIC DNA]</scope>
    <source>
        <strain evidence="13">SARG / CCMP1375 / SS120</strain>
    </source>
</reference>
<dbReference type="OrthoDB" id="9788687at2"/>
<evidence type="ECO:0000256" key="3">
    <source>
        <dbReference type="ARBA" id="ARBA00022695"/>
    </source>
</evidence>
<keyword evidence="13" id="KW-1185">Reference proteome</keyword>
<dbReference type="STRING" id="167539.Pro_0612"/>
<evidence type="ECO:0000256" key="9">
    <source>
        <dbReference type="ARBA" id="ARBA00048173"/>
    </source>
</evidence>
<dbReference type="KEGG" id="pma:Pro_0612"/>
<dbReference type="eggNOG" id="COG3344">
    <property type="taxonomic scope" value="Bacteria"/>
</dbReference>
<dbReference type="Pfam" id="PF00078">
    <property type="entry name" value="RVT_1"/>
    <property type="match status" value="1"/>
</dbReference>
<dbReference type="EMBL" id="AE017126">
    <property type="protein sequence ID" value="AAP99656.1"/>
    <property type="molecule type" value="Genomic_DNA"/>
</dbReference>
<keyword evidence="3" id="KW-0548">Nucleotidyltransferase</keyword>
<dbReference type="SUPFAM" id="SSF56672">
    <property type="entry name" value="DNA/RNA polymerases"/>
    <property type="match status" value="1"/>
</dbReference>
<dbReference type="PANTHER" id="PTHR34047">
    <property type="entry name" value="NUCLEAR INTRON MATURASE 1, MITOCHONDRIAL-RELATED"/>
    <property type="match status" value="1"/>
</dbReference>
<accession>Q7VCX8</accession>
<keyword evidence="5" id="KW-0460">Magnesium</keyword>
<dbReference type="GO" id="GO:0051607">
    <property type="term" value="P:defense response to virus"/>
    <property type="evidence" value="ECO:0007669"/>
    <property type="project" value="UniProtKB-KW"/>
</dbReference>
<dbReference type="InterPro" id="IPR051083">
    <property type="entry name" value="GrpII_Intron_Splice-Mob/Def"/>
</dbReference>
<dbReference type="CDD" id="cd03487">
    <property type="entry name" value="RT_Bac_retron_II"/>
    <property type="match status" value="1"/>
</dbReference>
<evidence type="ECO:0000256" key="7">
    <source>
        <dbReference type="ARBA" id="ARBA00023118"/>
    </source>
</evidence>
<dbReference type="Gene3D" id="3.30.70.270">
    <property type="match status" value="1"/>
</dbReference>
<dbReference type="NCBIfam" id="NF038233">
    <property type="entry name" value="retron_St85_RT"/>
    <property type="match status" value="1"/>
</dbReference>
<evidence type="ECO:0000256" key="6">
    <source>
        <dbReference type="ARBA" id="ARBA00022918"/>
    </source>
</evidence>
<dbReference type="PROSITE" id="PS50878">
    <property type="entry name" value="RT_POL"/>
    <property type="match status" value="1"/>
</dbReference>
<sequence length="472" mass="53929">MSKEERSINQNWRKRLDEIGQAAYEFEEMSRLGFLSNKKIAKMIEASGISLEEYEQAKSKLSDISNFIRATNEEIESIDSVEVALEKIRSERIKRVKQKNEDRKQKKESQRKERSKLAYEQRIKSPTFLGRDVSNRLNFTGGNTEKLELNGLPVITTFAELSSTLETTPNSLQWLTYERDSQKIDHYTRFEIPKKSGGSRLISSPKPALRNAQKWILESILNKLDIHSAATAFRPGKSILDNAKLHANSKVVLRLDLKDFFPSITFIRIRGLFESLGYNPGISTVFSLLCTDSPRIILKYHGETHFVKVGPRNLPQGACTSPALANLIAHKLDRRLQKYTEKIGWIYSRYADDLVFSSNAEEMPAYRLVKAASKIVASEGFRINKHKTNIMRHPHRQTVTGLVVNKDVRISRNDLRKFRAFLHHCETKGLEFVSKDIGKNAIAVARGYLSYINMVSPELATTLSSKHLWISK</sequence>